<keyword evidence="2" id="KW-1185">Reference proteome</keyword>
<dbReference type="Proteomes" id="UP001447188">
    <property type="component" value="Unassembled WGS sequence"/>
</dbReference>
<feature type="non-terminal residue" evidence="1">
    <location>
        <position position="255"/>
    </location>
</feature>
<reference evidence="1 2" key="1">
    <citation type="submission" date="2024-02" db="EMBL/GenBank/DDBJ databases">
        <title>Discinaceae phylogenomics.</title>
        <authorList>
            <person name="Dirks A.C."/>
            <person name="James T.Y."/>
        </authorList>
    </citation>
    <scope>NUCLEOTIDE SEQUENCE [LARGE SCALE GENOMIC DNA]</scope>
    <source>
        <strain evidence="1 2">ACD0624</strain>
    </source>
</reference>
<sequence>MITLDRPRSFKADGRSFLKCSPMSAAFILGNPQNEPEKGLTDMCSNTGIINKSTLEHYYPEIPIRPMINEITGVSKKKTLGWVIVPIWIDCENESKIAYRIQMDVELYVVEEFNVPLQIGMDTFLDYGMDVSLRHMQGDLWVEGEKFTFPLLALPHKKRQEVQVKSAKNVTIFGHECKVIRIKSAMEPGIQYTFHPTTSVPRGLPAFPQLHNRLIDSTTKLMTFVNMSDHPIHLTTGQRLGEASAAPFGSQVITT</sequence>
<proteinExistence type="predicted"/>
<dbReference type="EMBL" id="JBBBZM010000617">
    <property type="protein sequence ID" value="KAL0630471.1"/>
    <property type="molecule type" value="Genomic_DNA"/>
</dbReference>
<evidence type="ECO:0000313" key="2">
    <source>
        <dbReference type="Proteomes" id="UP001447188"/>
    </source>
</evidence>
<evidence type="ECO:0000313" key="1">
    <source>
        <dbReference type="EMBL" id="KAL0630471.1"/>
    </source>
</evidence>
<comment type="caution">
    <text evidence="1">The sequence shown here is derived from an EMBL/GenBank/DDBJ whole genome shotgun (WGS) entry which is preliminary data.</text>
</comment>
<protein>
    <submittedName>
        <fullName evidence="1">Uncharacterized protein</fullName>
    </submittedName>
</protein>
<organism evidence="1 2">
    <name type="scientific">Discina gigas</name>
    <dbReference type="NCBI Taxonomy" id="1032678"/>
    <lineage>
        <taxon>Eukaryota</taxon>
        <taxon>Fungi</taxon>
        <taxon>Dikarya</taxon>
        <taxon>Ascomycota</taxon>
        <taxon>Pezizomycotina</taxon>
        <taxon>Pezizomycetes</taxon>
        <taxon>Pezizales</taxon>
        <taxon>Discinaceae</taxon>
        <taxon>Discina</taxon>
    </lineage>
</organism>
<gene>
    <name evidence="1" type="ORF">Q9L58_010681</name>
</gene>
<accession>A0ABR3G3E6</accession>
<name>A0ABR3G3E6_9PEZI</name>